<accession>A0AAD3XPH0</accession>
<protein>
    <submittedName>
        <fullName evidence="1">Uncharacterized protein</fullName>
    </submittedName>
</protein>
<reference evidence="1" key="1">
    <citation type="submission" date="2023-05" db="EMBL/GenBank/DDBJ databases">
        <title>Nepenthes gracilis genome sequencing.</title>
        <authorList>
            <person name="Fukushima K."/>
        </authorList>
    </citation>
    <scope>NUCLEOTIDE SEQUENCE</scope>
    <source>
        <strain evidence="1">SING2019-196</strain>
    </source>
</reference>
<keyword evidence="2" id="KW-1185">Reference proteome</keyword>
<dbReference type="Proteomes" id="UP001279734">
    <property type="component" value="Unassembled WGS sequence"/>
</dbReference>
<dbReference type="AlphaFoldDB" id="A0AAD3XPH0"/>
<gene>
    <name evidence="1" type="ORF">Nepgr_013572</name>
</gene>
<name>A0AAD3XPH0_NEPGR</name>
<proteinExistence type="predicted"/>
<evidence type="ECO:0000313" key="1">
    <source>
        <dbReference type="EMBL" id="GMH11731.1"/>
    </source>
</evidence>
<dbReference type="EMBL" id="BSYO01000011">
    <property type="protein sequence ID" value="GMH11731.1"/>
    <property type="molecule type" value="Genomic_DNA"/>
</dbReference>
<evidence type="ECO:0000313" key="2">
    <source>
        <dbReference type="Proteomes" id="UP001279734"/>
    </source>
</evidence>
<sequence length="112" mass="12219">MTRNLENREDLVENKDTLDEETTVCNVASGSVNNAQGNGNEATLDNIVLRTYVASSELGVGVGIVCALGLGRKDGSSKCSLEDVHTKDRDKLTRSQAIHEKIDYGRRLKRPS</sequence>
<comment type="caution">
    <text evidence="1">The sequence shown here is derived from an EMBL/GenBank/DDBJ whole genome shotgun (WGS) entry which is preliminary data.</text>
</comment>
<organism evidence="1 2">
    <name type="scientific">Nepenthes gracilis</name>
    <name type="common">Slender pitcher plant</name>
    <dbReference type="NCBI Taxonomy" id="150966"/>
    <lineage>
        <taxon>Eukaryota</taxon>
        <taxon>Viridiplantae</taxon>
        <taxon>Streptophyta</taxon>
        <taxon>Embryophyta</taxon>
        <taxon>Tracheophyta</taxon>
        <taxon>Spermatophyta</taxon>
        <taxon>Magnoliopsida</taxon>
        <taxon>eudicotyledons</taxon>
        <taxon>Gunneridae</taxon>
        <taxon>Pentapetalae</taxon>
        <taxon>Caryophyllales</taxon>
        <taxon>Nepenthaceae</taxon>
        <taxon>Nepenthes</taxon>
    </lineage>
</organism>